<evidence type="ECO:0000256" key="2">
    <source>
        <dbReference type="SAM" id="SignalP"/>
    </source>
</evidence>
<dbReference type="EMBL" id="UGQM01000001">
    <property type="protein sequence ID" value="STZ41383.1"/>
    <property type="molecule type" value="Genomic_DNA"/>
</dbReference>
<proteinExistence type="predicted"/>
<protein>
    <submittedName>
        <fullName evidence="3">Bacterial cellulose synthase subunit</fullName>
    </submittedName>
</protein>
<evidence type="ECO:0000256" key="1">
    <source>
        <dbReference type="SAM" id="Phobius"/>
    </source>
</evidence>
<feature type="signal peptide" evidence="2">
    <location>
        <begin position="1"/>
        <end position="31"/>
    </location>
</feature>
<name>A0A378SF70_9MYCO</name>
<accession>A0A378SF70</accession>
<dbReference type="Gene3D" id="2.60.120.260">
    <property type="entry name" value="Galactose-binding domain-like"/>
    <property type="match status" value="1"/>
</dbReference>
<evidence type="ECO:0000313" key="4">
    <source>
        <dbReference type="Proteomes" id="UP000254291"/>
    </source>
</evidence>
<sequence length="641" mass="67937">MRSLIARAGRLAVAIALVASTALTLSPTVHSIPGSSTDVGWTQLGLSNQLELVGVERTADVQFPVPPGVTATRLTGRIGSVIDTPGRVDILDREGTFLGSIPIPPGIDSVPFAVDISRSKVVDNVTRVRFALRGRGDDRTDSCTSMPAVTLTELRTTYSGEAELPRTVADFLPGYLERITVALGPDPGPDEQQAALTLVAQLTRLYRPIPVRIAITTDINLGTARAGVAQRTIVVRRGDTAGISVDRAGTPEASLVITGTGDELERQVSIFADRRFELAQTPDASVDSTSAEVQTASYTATFGQLGMAAESSVLGMSMLYLGFDATSFAVGSIDNARIRLMANHTPVVSGDASVLVRSGGAVVASHRLDESGLLDLSFDVPREAVSSSTGFSLELRYNPQQACAPLTDRITFVVDPRSTVSVDPGNANRGGFPVLPMAFSPDFDVSVDRPENLRFASQAINLMGQQTTTTLRPRLIGLTEASQRGTGWLMVGPSEDLATAGVAPPMLSTGTNVNVEGVPVTDIDIKGPLGVVQAFTHNDRVVLALDAGDDPELLDESLEYVWRLENRWATLTGDTIATGSAGTTVNLALVAGGPILPQPDFADGWKWWIWLTVSVGAVAAIAVCWIVICRLWRRRGRTGGS</sequence>
<feature type="chain" id="PRO_5017069491" evidence="2">
    <location>
        <begin position="32"/>
        <end position="641"/>
    </location>
</feature>
<dbReference type="Proteomes" id="UP000254291">
    <property type="component" value="Unassembled WGS sequence"/>
</dbReference>
<keyword evidence="2" id="KW-0732">Signal</keyword>
<keyword evidence="1" id="KW-0472">Membrane</keyword>
<gene>
    <name evidence="3" type="ORF">NCTC10742_00586</name>
</gene>
<dbReference type="AlphaFoldDB" id="A0A378SF70"/>
<reference evidence="3 4" key="1">
    <citation type="submission" date="2018-06" db="EMBL/GenBank/DDBJ databases">
        <authorList>
            <consortium name="Pathogen Informatics"/>
            <person name="Doyle S."/>
        </authorList>
    </citation>
    <scope>NUCLEOTIDE SEQUENCE [LARGE SCALE GENOMIC DNA]</scope>
    <source>
        <strain evidence="3 4">NCTC10742</strain>
    </source>
</reference>
<evidence type="ECO:0000313" key="3">
    <source>
        <dbReference type="EMBL" id="STZ41383.1"/>
    </source>
</evidence>
<organism evidence="3 4">
    <name type="scientific">Mycolicibacterium gilvum</name>
    <dbReference type="NCBI Taxonomy" id="1804"/>
    <lineage>
        <taxon>Bacteria</taxon>
        <taxon>Bacillati</taxon>
        <taxon>Actinomycetota</taxon>
        <taxon>Actinomycetes</taxon>
        <taxon>Mycobacteriales</taxon>
        <taxon>Mycobacteriaceae</taxon>
        <taxon>Mycolicibacterium</taxon>
    </lineage>
</organism>
<feature type="transmembrane region" description="Helical" evidence="1">
    <location>
        <begin position="607"/>
        <end position="628"/>
    </location>
</feature>
<keyword evidence="1" id="KW-1133">Transmembrane helix</keyword>
<keyword evidence="1" id="KW-0812">Transmembrane</keyword>